<dbReference type="PROSITE" id="PS51168">
    <property type="entry name" value="CHORISMATE_MUT_2"/>
    <property type="match status" value="1"/>
</dbReference>
<proteinExistence type="predicted"/>
<dbReference type="Gene3D" id="1.20.59.10">
    <property type="entry name" value="Chorismate mutase"/>
    <property type="match status" value="1"/>
</dbReference>
<evidence type="ECO:0000256" key="12">
    <source>
        <dbReference type="ARBA" id="ARBA00023222"/>
    </source>
</evidence>
<keyword evidence="9" id="KW-0963">Cytoplasm</keyword>
<dbReference type="NCBIfam" id="NF008865">
    <property type="entry name" value="PRK11898.1"/>
    <property type="match status" value="1"/>
</dbReference>
<name>A0A143Y419_9LACT</name>
<evidence type="ECO:0000256" key="14">
    <source>
        <dbReference type="ARBA" id="ARBA00023239"/>
    </source>
</evidence>
<dbReference type="PIRSF" id="PIRSF001500">
    <property type="entry name" value="Chor_mut_pdt_Ppr"/>
    <property type="match status" value="1"/>
</dbReference>
<dbReference type="InterPro" id="IPR001086">
    <property type="entry name" value="Preph_deHydtase"/>
</dbReference>
<dbReference type="RefSeq" id="WP_087030005.1">
    <property type="nucleotide sequence ID" value="NZ_FJNE01000001.1"/>
</dbReference>
<dbReference type="OrthoDB" id="9802281at2"/>
<evidence type="ECO:0000256" key="9">
    <source>
        <dbReference type="ARBA" id="ARBA00022490"/>
    </source>
</evidence>
<accession>A0A143Y419</accession>
<dbReference type="InterPro" id="IPR045865">
    <property type="entry name" value="ACT-like_dom_sf"/>
</dbReference>
<dbReference type="GO" id="GO:0009094">
    <property type="term" value="P:L-phenylalanine biosynthetic process"/>
    <property type="evidence" value="ECO:0007669"/>
    <property type="project" value="UniProtKB-UniPathway"/>
</dbReference>
<evidence type="ECO:0000256" key="8">
    <source>
        <dbReference type="ARBA" id="ARBA00021872"/>
    </source>
</evidence>
<dbReference type="NCBIfam" id="TIGR01805">
    <property type="entry name" value="CM_mono_grmpos"/>
    <property type="match status" value="1"/>
</dbReference>
<dbReference type="SUPFAM" id="SSF53850">
    <property type="entry name" value="Periplasmic binding protein-like II"/>
    <property type="match status" value="1"/>
</dbReference>
<evidence type="ECO:0000256" key="10">
    <source>
        <dbReference type="ARBA" id="ARBA00022605"/>
    </source>
</evidence>
<evidence type="ECO:0000313" key="23">
    <source>
        <dbReference type="EMBL" id="CZQ81129.1"/>
    </source>
</evidence>
<dbReference type="SUPFAM" id="SSF55021">
    <property type="entry name" value="ACT-like"/>
    <property type="match status" value="1"/>
</dbReference>
<dbReference type="InterPro" id="IPR036979">
    <property type="entry name" value="CM_dom_sf"/>
</dbReference>
<dbReference type="EC" id="4.2.1.51" evidence="6"/>
<dbReference type="PANTHER" id="PTHR21022:SF19">
    <property type="entry name" value="PREPHENATE DEHYDRATASE-RELATED"/>
    <property type="match status" value="1"/>
</dbReference>
<dbReference type="SUPFAM" id="SSF48600">
    <property type="entry name" value="Chorismate mutase II"/>
    <property type="match status" value="1"/>
</dbReference>
<dbReference type="PANTHER" id="PTHR21022">
    <property type="entry name" value="PREPHENATE DEHYDRATASE P PROTEIN"/>
    <property type="match status" value="1"/>
</dbReference>
<evidence type="ECO:0000256" key="6">
    <source>
        <dbReference type="ARBA" id="ARBA00013147"/>
    </source>
</evidence>
<dbReference type="GO" id="GO:0046417">
    <property type="term" value="P:chorismate metabolic process"/>
    <property type="evidence" value="ECO:0007669"/>
    <property type="project" value="InterPro"/>
</dbReference>
<evidence type="ECO:0000256" key="11">
    <source>
        <dbReference type="ARBA" id="ARBA00023141"/>
    </source>
</evidence>
<evidence type="ECO:0000256" key="16">
    <source>
        <dbReference type="ARBA" id="ARBA00031175"/>
    </source>
</evidence>
<dbReference type="InterPro" id="IPR002701">
    <property type="entry name" value="CM_II_prokaryot"/>
</dbReference>
<evidence type="ECO:0000256" key="4">
    <source>
        <dbReference type="ARBA" id="ARBA00004741"/>
    </source>
</evidence>
<dbReference type="InterPro" id="IPR002912">
    <property type="entry name" value="ACT_dom"/>
</dbReference>
<dbReference type="Pfam" id="PF00800">
    <property type="entry name" value="PDT"/>
    <property type="match status" value="1"/>
</dbReference>
<dbReference type="UniPathway" id="UPA00121">
    <property type="reaction ID" value="UER00345"/>
</dbReference>
<evidence type="ECO:0000256" key="2">
    <source>
        <dbReference type="ARBA" id="ARBA00002364"/>
    </source>
</evidence>
<dbReference type="STRING" id="140314.SAMN04488076_102131"/>
<dbReference type="GO" id="GO:0004664">
    <property type="term" value="F:prephenate dehydratase activity"/>
    <property type="evidence" value="ECO:0007669"/>
    <property type="project" value="UniProtKB-EC"/>
</dbReference>
<dbReference type="InterPro" id="IPR036263">
    <property type="entry name" value="Chorismate_II_sf"/>
</dbReference>
<evidence type="ECO:0000259" key="21">
    <source>
        <dbReference type="PROSITE" id="PS51171"/>
    </source>
</evidence>
<evidence type="ECO:0000256" key="5">
    <source>
        <dbReference type="ARBA" id="ARBA00004817"/>
    </source>
</evidence>
<dbReference type="GO" id="GO:0005737">
    <property type="term" value="C:cytoplasm"/>
    <property type="evidence" value="ECO:0007669"/>
    <property type="project" value="UniProtKB-SubCell"/>
</dbReference>
<feature type="domain" description="Prephenate dehydratase" evidence="21">
    <location>
        <begin position="108"/>
        <end position="286"/>
    </location>
</feature>
<dbReference type="Proteomes" id="UP000242754">
    <property type="component" value="Unassembled WGS sequence"/>
</dbReference>
<organism evidence="23 24">
    <name type="scientific">Trichococcus palustris</name>
    <dbReference type="NCBI Taxonomy" id="140314"/>
    <lineage>
        <taxon>Bacteria</taxon>
        <taxon>Bacillati</taxon>
        <taxon>Bacillota</taxon>
        <taxon>Bacilli</taxon>
        <taxon>Lactobacillales</taxon>
        <taxon>Carnobacteriaceae</taxon>
        <taxon>Trichococcus</taxon>
    </lineage>
</organism>
<keyword evidence="12" id="KW-0584">Phenylalanine biosynthesis</keyword>
<dbReference type="EMBL" id="FJNE01000001">
    <property type="protein sequence ID" value="CZQ81129.1"/>
    <property type="molecule type" value="Genomic_DNA"/>
</dbReference>
<keyword evidence="24" id="KW-1185">Reference proteome</keyword>
<keyword evidence="10" id="KW-0028">Amino-acid biosynthesis</keyword>
<keyword evidence="13" id="KW-0413">Isomerase</keyword>
<sequence>MSDLEDYRKELDAIDQELVSLFEKRLAVSKKIGNYKKNQSLPIYDKERERQVLLQNIRQITDKDSEVQVRHFLETVMDLSKEVQKDVRASTVDYDQLFASHPPKNDPKIGYFGETGSFCEEAMLAYFDEAPANPSNYHTFESLFLAIRNKEIDYGVLPIENSSTGAISQVYDLLAKYGFSIVGEQYIKIEQHLIGLEGTNLDEVEEVYSHPQGFQQSTEYFKNHEKWRQIPFHSTSDSAKLVKDSQDVRKSAIASRRAAEIHGLSILADNIQNESENTTRFIILGKDLESNPRCNKVSVVFSLDNEAGTLFKLLRHFAEYHINLIKIESRPVQGEKWEYLLYLDFEGNIAEENVNGALRLLQKNSVYFRLLGCYIAATKNK</sequence>
<comment type="pathway">
    <text evidence="4">Amino-acid biosynthesis; L-phenylalanine biosynthesis; phenylpyruvate from prephenate: step 1/1.</text>
</comment>
<evidence type="ECO:0000259" key="22">
    <source>
        <dbReference type="PROSITE" id="PS51671"/>
    </source>
</evidence>
<keyword evidence="14" id="KW-0456">Lyase</keyword>
<evidence type="ECO:0000256" key="18">
    <source>
        <dbReference type="ARBA" id="ARBA00047848"/>
    </source>
</evidence>
<dbReference type="PROSITE" id="PS51171">
    <property type="entry name" value="PREPHENATE_DEHYDR_3"/>
    <property type="match status" value="1"/>
</dbReference>
<reference evidence="23 24" key="1">
    <citation type="submission" date="2016-02" db="EMBL/GenBank/DDBJ databases">
        <authorList>
            <person name="Wen L."/>
            <person name="He K."/>
            <person name="Yang H."/>
        </authorList>
    </citation>
    <scope>NUCLEOTIDE SEQUENCE [LARGE SCALE GENOMIC DNA]</scope>
    <source>
        <strain evidence="23">Trichococcus palustris</strain>
    </source>
</reference>
<feature type="domain" description="Chorismate mutase" evidence="20">
    <location>
        <begin position="1"/>
        <end position="88"/>
    </location>
</feature>
<protein>
    <recommendedName>
        <fullName evidence="7">Bifunctional chorismate mutase/prephenate dehydratase</fullName>
        <ecNumber evidence="6">4.2.1.51</ecNumber>
    </recommendedName>
    <alternativeName>
        <fullName evidence="17">Chorismate mutase-prephenate dehydratase</fullName>
    </alternativeName>
    <alternativeName>
        <fullName evidence="8">Prephenate dehydratase</fullName>
    </alternativeName>
    <alternativeName>
        <fullName evidence="16">p-protein</fullName>
    </alternativeName>
</protein>
<dbReference type="SMART" id="SM00830">
    <property type="entry name" value="CM_2"/>
    <property type="match status" value="1"/>
</dbReference>
<dbReference type="CDD" id="cd04905">
    <property type="entry name" value="ACT_CM-PDT"/>
    <property type="match status" value="1"/>
</dbReference>
<feature type="site" description="Essential for prephenate dehydratase activity" evidence="19">
    <location>
        <position position="279"/>
    </location>
</feature>
<evidence type="ECO:0000313" key="24">
    <source>
        <dbReference type="Proteomes" id="UP000242754"/>
    </source>
</evidence>
<feature type="domain" description="ACT" evidence="22">
    <location>
        <begin position="298"/>
        <end position="375"/>
    </location>
</feature>
<dbReference type="UniPathway" id="UPA00120">
    <property type="reaction ID" value="UER00203"/>
</dbReference>
<dbReference type="Gene3D" id="3.40.190.10">
    <property type="entry name" value="Periplasmic binding protein-like II"/>
    <property type="match status" value="2"/>
</dbReference>
<dbReference type="Pfam" id="PF01817">
    <property type="entry name" value="CM_2"/>
    <property type="match status" value="1"/>
</dbReference>
<dbReference type="InterPro" id="IPR008242">
    <property type="entry name" value="Chor_mutase/pphenate_deHydtase"/>
</dbReference>
<evidence type="ECO:0000259" key="20">
    <source>
        <dbReference type="PROSITE" id="PS51168"/>
    </source>
</evidence>
<dbReference type="Gene3D" id="3.30.70.260">
    <property type="match status" value="1"/>
</dbReference>
<evidence type="ECO:0000256" key="13">
    <source>
        <dbReference type="ARBA" id="ARBA00023235"/>
    </source>
</evidence>
<keyword evidence="15" id="KW-0511">Multifunctional enzyme</keyword>
<comment type="pathway">
    <text evidence="5">Metabolic intermediate biosynthesis; prephenate biosynthesis; prephenate from chorismate: step 1/1.</text>
</comment>
<dbReference type="AlphaFoldDB" id="A0A143Y419"/>
<evidence type="ECO:0000256" key="1">
    <source>
        <dbReference type="ARBA" id="ARBA00000824"/>
    </source>
</evidence>
<comment type="function">
    <text evidence="2">Catalyzes the Claisen rearrangement of chorismate to prephenate and the decarboxylation/dehydration of prephenate to phenylpyruvate.</text>
</comment>
<dbReference type="CDD" id="cd13631">
    <property type="entry name" value="PBP2_Ct-PDT_like"/>
    <property type="match status" value="1"/>
</dbReference>
<comment type="catalytic activity">
    <reaction evidence="1">
        <text>chorismate = prephenate</text>
        <dbReference type="Rhea" id="RHEA:13897"/>
        <dbReference type="ChEBI" id="CHEBI:29748"/>
        <dbReference type="ChEBI" id="CHEBI:29934"/>
        <dbReference type="EC" id="5.4.99.5"/>
    </reaction>
</comment>
<dbReference type="InterPro" id="IPR011279">
    <property type="entry name" value="Chorismate_mutase_GmP"/>
</dbReference>
<keyword evidence="11" id="KW-0057">Aromatic amino acid biosynthesis</keyword>
<comment type="catalytic activity">
    <reaction evidence="18">
        <text>prephenate + H(+) = 3-phenylpyruvate + CO2 + H2O</text>
        <dbReference type="Rhea" id="RHEA:21648"/>
        <dbReference type="ChEBI" id="CHEBI:15377"/>
        <dbReference type="ChEBI" id="CHEBI:15378"/>
        <dbReference type="ChEBI" id="CHEBI:16526"/>
        <dbReference type="ChEBI" id="CHEBI:18005"/>
        <dbReference type="ChEBI" id="CHEBI:29934"/>
        <dbReference type="EC" id="4.2.1.51"/>
    </reaction>
</comment>
<evidence type="ECO:0000256" key="17">
    <source>
        <dbReference type="ARBA" id="ARBA00031520"/>
    </source>
</evidence>
<comment type="subcellular location">
    <subcellularLocation>
        <location evidence="3">Cytoplasm</location>
    </subcellularLocation>
</comment>
<evidence type="ECO:0000256" key="19">
    <source>
        <dbReference type="PIRSR" id="PIRSR001500-2"/>
    </source>
</evidence>
<gene>
    <name evidence="23" type="ORF">Tpal_160</name>
</gene>
<dbReference type="GO" id="GO:0004106">
    <property type="term" value="F:chorismate mutase activity"/>
    <property type="evidence" value="ECO:0007669"/>
    <property type="project" value="UniProtKB-EC"/>
</dbReference>
<evidence type="ECO:0000256" key="3">
    <source>
        <dbReference type="ARBA" id="ARBA00004496"/>
    </source>
</evidence>
<evidence type="ECO:0000256" key="15">
    <source>
        <dbReference type="ARBA" id="ARBA00023268"/>
    </source>
</evidence>
<evidence type="ECO:0000256" key="7">
    <source>
        <dbReference type="ARBA" id="ARBA00014401"/>
    </source>
</evidence>
<dbReference type="PROSITE" id="PS51671">
    <property type="entry name" value="ACT"/>
    <property type="match status" value="1"/>
</dbReference>